<feature type="compositionally biased region" description="Basic and acidic residues" evidence="12">
    <location>
        <begin position="131"/>
        <end position="148"/>
    </location>
</feature>
<evidence type="ECO:0000313" key="16">
    <source>
        <dbReference type="Proteomes" id="UP001474421"/>
    </source>
</evidence>
<keyword evidence="16" id="KW-1185">Reference proteome</keyword>
<evidence type="ECO:0000256" key="9">
    <source>
        <dbReference type="ARBA" id="ARBA00023180"/>
    </source>
</evidence>
<keyword evidence="11" id="KW-0175">Coiled coil</keyword>
<comment type="caution">
    <text evidence="15">The sequence shown here is derived from an EMBL/GenBank/DDBJ whole genome shotgun (WGS) entry which is preliminary data.</text>
</comment>
<dbReference type="GO" id="GO:0005788">
    <property type="term" value="C:endoplasmic reticulum lumen"/>
    <property type="evidence" value="ECO:0007669"/>
    <property type="project" value="UniProtKB-SubCell"/>
</dbReference>
<evidence type="ECO:0000256" key="5">
    <source>
        <dbReference type="ARBA" id="ARBA00022729"/>
    </source>
</evidence>
<dbReference type="InterPro" id="IPR011989">
    <property type="entry name" value="ARM-like"/>
</dbReference>
<accession>A0AAW1C9J7</accession>
<dbReference type="AlphaFoldDB" id="A0AAW1C9J7"/>
<comment type="similarity">
    <text evidence="2">Belongs to the SIL1 family.</text>
</comment>
<evidence type="ECO:0000256" key="7">
    <source>
        <dbReference type="ARBA" id="ARBA00022927"/>
    </source>
</evidence>
<name>A0AAW1C9J7_CROAD</name>
<feature type="domain" description="Nucleotide exchange factor Fes1" evidence="14">
    <location>
        <begin position="178"/>
        <end position="258"/>
    </location>
</feature>
<protein>
    <recommendedName>
        <fullName evidence="3">Nucleotide exchange factor SIL1</fullName>
    </recommendedName>
</protein>
<dbReference type="FunFam" id="1.25.10.10:FF:000148">
    <property type="entry name" value="SIL1 nucleotide exchange factor"/>
    <property type="match status" value="1"/>
</dbReference>
<organism evidence="15 16">
    <name type="scientific">Crotalus adamanteus</name>
    <name type="common">Eastern diamondback rattlesnake</name>
    <dbReference type="NCBI Taxonomy" id="8729"/>
    <lineage>
        <taxon>Eukaryota</taxon>
        <taxon>Metazoa</taxon>
        <taxon>Chordata</taxon>
        <taxon>Craniata</taxon>
        <taxon>Vertebrata</taxon>
        <taxon>Euteleostomi</taxon>
        <taxon>Lepidosauria</taxon>
        <taxon>Squamata</taxon>
        <taxon>Bifurcata</taxon>
        <taxon>Unidentata</taxon>
        <taxon>Episquamata</taxon>
        <taxon>Toxicofera</taxon>
        <taxon>Serpentes</taxon>
        <taxon>Colubroidea</taxon>
        <taxon>Viperidae</taxon>
        <taxon>Crotalinae</taxon>
        <taxon>Crotalus</taxon>
    </lineage>
</organism>
<evidence type="ECO:0000256" key="2">
    <source>
        <dbReference type="ARBA" id="ARBA00010588"/>
    </source>
</evidence>
<evidence type="ECO:0000259" key="14">
    <source>
        <dbReference type="Pfam" id="PF08609"/>
    </source>
</evidence>
<keyword evidence="6" id="KW-0256">Endoplasmic reticulum</keyword>
<dbReference type="SUPFAM" id="SSF48371">
    <property type="entry name" value="ARM repeat"/>
    <property type="match status" value="1"/>
</dbReference>
<dbReference type="PANTHER" id="PTHR19316:SF35">
    <property type="entry name" value="NUCLEOTIDE EXCHANGE FACTOR SIL1"/>
    <property type="match status" value="1"/>
</dbReference>
<gene>
    <name evidence="15" type="ORF">NXF25_002339</name>
</gene>
<dbReference type="EMBL" id="JAOTOJ010000001">
    <property type="protein sequence ID" value="KAK9411164.1"/>
    <property type="molecule type" value="Genomic_DNA"/>
</dbReference>
<evidence type="ECO:0000313" key="15">
    <source>
        <dbReference type="EMBL" id="KAK9411164.1"/>
    </source>
</evidence>
<dbReference type="InterPro" id="IPR013918">
    <property type="entry name" value="Nucleotide_exch_fac_Fes1"/>
</dbReference>
<proteinExistence type="inferred from homology"/>
<keyword evidence="8" id="KW-0811">Translocation</keyword>
<keyword evidence="5" id="KW-0732">Signal</keyword>
<keyword evidence="4" id="KW-0813">Transport</keyword>
<evidence type="ECO:0000256" key="4">
    <source>
        <dbReference type="ARBA" id="ARBA00022448"/>
    </source>
</evidence>
<dbReference type="InterPro" id="IPR050693">
    <property type="entry name" value="Hsp70_NEF-Inhibitors"/>
</dbReference>
<keyword evidence="13" id="KW-0812">Transmembrane</keyword>
<dbReference type="Pfam" id="PF08609">
    <property type="entry name" value="Fes1"/>
    <property type="match status" value="1"/>
</dbReference>
<evidence type="ECO:0000256" key="6">
    <source>
        <dbReference type="ARBA" id="ARBA00022824"/>
    </source>
</evidence>
<evidence type="ECO:0000256" key="13">
    <source>
        <dbReference type="SAM" id="Phobius"/>
    </source>
</evidence>
<keyword evidence="13" id="KW-1133">Transmembrane helix</keyword>
<evidence type="ECO:0000256" key="12">
    <source>
        <dbReference type="SAM" id="MobiDB-lite"/>
    </source>
</evidence>
<feature type="coiled-coil region" evidence="11">
    <location>
        <begin position="67"/>
        <end position="94"/>
    </location>
</feature>
<keyword evidence="9" id="KW-0325">Glycoprotein</keyword>
<evidence type="ECO:0000256" key="8">
    <source>
        <dbReference type="ARBA" id="ARBA00023010"/>
    </source>
</evidence>
<evidence type="ECO:0000256" key="10">
    <source>
        <dbReference type="ARBA" id="ARBA00037748"/>
    </source>
</evidence>
<feature type="region of interest" description="Disordered" evidence="12">
    <location>
        <begin position="131"/>
        <end position="157"/>
    </location>
</feature>
<evidence type="ECO:0000256" key="3">
    <source>
        <dbReference type="ARBA" id="ARBA00015352"/>
    </source>
</evidence>
<dbReference type="GO" id="GO:0000774">
    <property type="term" value="F:adenyl-nucleotide exchange factor activity"/>
    <property type="evidence" value="ECO:0007669"/>
    <property type="project" value="TreeGrafter"/>
</dbReference>
<sequence>MIGEECVRGGSRSGSCWKRVRKEVAMPHVVCFWSSIVTKLNLVVLLLFITSFSSCLNDRVAEFALTKKEESDLKKQNKEELEVIEEEEEDFDSEDLEVFYPTNQWQTVRPGQAIPAGLHVQLNLQTGEKLAKLPDDNEEKSDTKDSPKSKRLGQIDIDPSSFTTQELKRALAKMKETTKADDTSEEKAHREDVRRRFRPIEKLKEEFRELNLQMETDLEIMLKLINKFNNSDSTLEEKITALFDLEYYVHQVDNAKDLLSLGGLQLLINGLNSSEPLMKEYASFVLGAALSSNPRVQVAAIQGGALQKLLVILATDQSLAVKKKALFALSSMLRHFPYAQQQFLKLGGLQVLRNLCTEKGMEILYIRTVTLLYDLVVEKLLKNGGNEGEAPERTQQYGQVNLMPALVEQGWCTIISNLLRMPEHDSREKVLKTVHILLTFCKDTYAGDPILSRVLSLLRQEYEELAEEERKEGDEDGYFKELLHSVNSIAQQLK</sequence>
<dbReference type="GO" id="GO:0015031">
    <property type="term" value="P:protein transport"/>
    <property type="evidence" value="ECO:0007669"/>
    <property type="project" value="UniProtKB-KW"/>
</dbReference>
<feature type="transmembrane region" description="Helical" evidence="13">
    <location>
        <begin position="29"/>
        <end position="49"/>
    </location>
</feature>
<keyword evidence="7" id="KW-0653">Protein transport</keyword>
<evidence type="ECO:0000256" key="11">
    <source>
        <dbReference type="SAM" id="Coils"/>
    </source>
</evidence>
<dbReference type="Gene3D" id="1.25.10.10">
    <property type="entry name" value="Leucine-rich Repeat Variant"/>
    <property type="match status" value="1"/>
</dbReference>
<comment type="subcellular location">
    <subcellularLocation>
        <location evidence="1">Endoplasmic reticulum lumen</location>
    </subcellularLocation>
</comment>
<reference evidence="15 16" key="1">
    <citation type="journal article" date="2024" name="Proc. Natl. Acad. Sci. U.S.A.">
        <title>The genetic regulatory architecture and epigenomic basis for age-related changes in rattlesnake venom.</title>
        <authorList>
            <person name="Hogan M.P."/>
            <person name="Holding M.L."/>
            <person name="Nystrom G.S."/>
            <person name="Colston T.J."/>
            <person name="Bartlett D.A."/>
            <person name="Mason A.J."/>
            <person name="Ellsworth S.A."/>
            <person name="Rautsaw R.M."/>
            <person name="Lawrence K.C."/>
            <person name="Strickland J.L."/>
            <person name="He B."/>
            <person name="Fraser P."/>
            <person name="Margres M.J."/>
            <person name="Gilbert D.M."/>
            <person name="Gibbs H.L."/>
            <person name="Parkinson C.L."/>
            <person name="Rokyta D.R."/>
        </authorList>
    </citation>
    <scope>NUCLEOTIDE SEQUENCE [LARGE SCALE GENOMIC DNA]</scope>
    <source>
        <strain evidence="15">DRR0105</strain>
    </source>
</reference>
<dbReference type="PANTHER" id="PTHR19316">
    <property type="entry name" value="PROTEIN FOLDING REGULATOR"/>
    <property type="match status" value="1"/>
</dbReference>
<comment type="function">
    <text evidence="10">Required for protein translocation and folding in the endoplasmic reticulum (ER). Functions as a nucleotide exchange factor for the ER lumenal chaperone HSPA5.</text>
</comment>
<dbReference type="InterPro" id="IPR016024">
    <property type="entry name" value="ARM-type_fold"/>
</dbReference>
<dbReference type="Proteomes" id="UP001474421">
    <property type="component" value="Unassembled WGS sequence"/>
</dbReference>
<evidence type="ECO:0000256" key="1">
    <source>
        <dbReference type="ARBA" id="ARBA00004319"/>
    </source>
</evidence>
<keyword evidence="13" id="KW-0472">Membrane</keyword>